<gene>
    <name evidence="2" type="ORF">A3840_17980</name>
</gene>
<dbReference type="STRING" id="1770058.A3840_17980"/>
<feature type="compositionally biased region" description="Basic and acidic residues" evidence="1">
    <location>
        <begin position="7"/>
        <end position="22"/>
    </location>
</feature>
<evidence type="ECO:0008006" key="4">
    <source>
        <dbReference type="Google" id="ProtNLM"/>
    </source>
</evidence>
<evidence type="ECO:0000313" key="2">
    <source>
        <dbReference type="EMBL" id="OAM73525.1"/>
    </source>
</evidence>
<comment type="caution">
    <text evidence="2">The sequence shown here is derived from an EMBL/GenBank/DDBJ whole genome shotgun (WGS) entry which is preliminary data.</text>
</comment>
<dbReference type="SUPFAM" id="SSF53850">
    <property type="entry name" value="Periplasmic binding protein-like II"/>
    <property type="match status" value="1"/>
</dbReference>
<dbReference type="AlphaFoldDB" id="A0A178HN73"/>
<feature type="region of interest" description="Disordered" evidence="1">
    <location>
        <begin position="1"/>
        <end position="22"/>
    </location>
</feature>
<keyword evidence="3" id="KW-1185">Reference proteome</keyword>
<dbReference type="InterPro" id="IPR011852">
    <property type="entry name" value="TRAP_TAXI"/>
</dbReference>
<dbReference type="PANTHER" id="PTHR42941:SF1">
    <property type="entry name" value="SLL1037 PROTEIN"/>
    <property type="match status" value="1"/>
</dbReference>
<protein>
    <recommendedName>
        <fullName evidence="4">C4-dicarboxylate ABC transporter substrate-binding protein</fullName>
    </recommendedName>
</protein>
<proteinExistence type="predicted"/>
<reference evidence="2 3" key="1">
    <citation type="submission" date="2016-03" db="EMBL/GenBank/DDBJ databases">
        <title>Genome sequencing of Devosia sp. S37.</title>
        <authorList>
            <person name="Mohd Nor M."/>
        </authorList>
    </citation>
    <scope>NUCLEOTIDE SEQUENCE [LARGE SCALE GENOMIC DNA]</scope>
    <source>
        <strain evidence="2 3">S37</strain>
    </source>
</reference>
<dbReference type="PANTHER" id="PTHR42941">
    <property type="entry name" value="SLL1037 PROTEIN"/>
    <property type="match status" value="1"/>
</dbReference>
<name>A0A178HN73_9HYPH</name>
<dbReference type="Pfam" id="PF16868">
    <property type="entry name" value="NMT1_3"/>
    <property type="match status" value="1"/>
</dbReference>
<dbReference type="Gene3D" id="3.40.190.10">
    <property type="entry name" value="Periplasmic binding protein-like II"/>
    <property type="match status" value="2"/>
</dbReference>
<dbReference type="NCBIfam" id="TIGR02122">
    <property type="entry name" value="TRAP_TAXI"/>
    <property type="match status" value="1"/>
</dbReference>
<dbReference type="Proteomes" id="UP000078389">
    <property type="component" value="Unassembled WGS sequence"/>
</dbReference>
<evidence type="ECO:0000256" key="1">
    <source>
        <dbReference type="SAM" id="MobiDB-lite"/>
    </source>
</evidence>
<evidence type="ECO:0000313" key="3">
    <source>
        <dbReference type="Proteomes" id="UP000078389"/>
    </source>
</evidence>
<accession>A0A178HN73</accession>
<sequence>MQQENALVKDQRRADHQQKHSSLEEDKMKLFKSCLVGVAAAALVAGLAVPSVAQEAIRIGTASVGSTFYIVANGLGSLVYKHAGINASVEPVGGSHANIFGLNAGTVDYAITNSGASYEAFSGEPPFEAPANIYLVAQGDVSLRYVLVRRDANITSADALSGHVMVGQRPAMPEIGSISSALIELAGLGSSDVNVVSTAETNEAEQQLRLGTVQAAILPGGPNVPSVVQLFRDGIVDHLYLTEEQVAAMEEVLPPYLFTYELPTGHFEGQEQDATIFGLKTYFVAGPNTSEEQVYQVTKALFDNYDEFAAFHSSAKEWTIENSLSDPIIPFHPGAVRYFQEAGVWTPELEARQAELLASR</sequence>
<dbReference type="EMBL" id="LVVY01000136">
    <property type="protein sequence ID" value="OAM73525.1"/>
    <property type="molecule type" value="Genomic_DNA"/>
</dbReference>
<organism evidence="2 3">
    <name type="scientific">Devosia elaeis</name>
    <dbReference type="NCBI Taxonomy" id="1770058"/>
    <lineage>
        <taxon>Bacteria</taxon>
        <taxon>Pseudomonadati</taxon>
        <taxon>Pseudomonadota</taxon>
        <taxon>Alphaproteobacteria</taxon>
        <taxon>Hyphomicrobiales</taxon>
        <taxon>Devosiaceae</taxon>
        <taxon>Devosia</taxon>
    </lineage>
</organism>